<gene>
    <name evidence="1" type="ORF">ACFORO_08715</name>
</gene>
<keyword evidence="2" id="KW-1185">Reference proteome</keyword>
<accession>A0ABV7QA99</accession>
<dbReference type="Proteomes" id="UP001595764">
    <property type="component" value="Unassembled WGS sequence"/>
</dbReference>
<organism evidence="1 2">
    <name type="scientific">Amycolatopsis halotolerans</name>
    <dbReference type="NCBI Taxonomy" id="330083"/>
    <lineage>
        <taxon>Bacteria</taxon>
        <taxon>Bacillati</taxon>
        <taxon>Actinomycetota</taxon>
        <taxon>Actinomycetes</taxon>
        <taxon>Pseudonocardiales</taxon>
        <taxon>Pseudonocardiaceae</taxon>
        <taxon>Amycolatopsis</taxon>
    </lineage>
</organism>
<sequence>MRPATASSARAELPAADGAGCPVCPHETDAHDTIASRFCAATAAAGHDRGCVCAAGSPESGKGAG</sequence>
<dbReference type="EMBL" id="JBHRWI010000012">
    <property type="protein sequence ID" value="MFC3510240.1"/>
    <property type="molecule type" value="Genomic_DNA"/>
</dbReference>
<proteinExistence type="predicted"/>
<evidence type="ECO:0000313" key="2">
    <source>
        <dbReference type="Proteomes" id="UP001595764"/>
    </source>
</evidence>
<comment type="caution">
    <text evidence="1">The sequence shown here is derived from an EMBL/GenBank/DDBJ whole genome shotgun (WGS) entry which is preliminary data.</text>
</comment>
<evidence type="ECO:0000313" key="1">
    <source>
        <dbReference type="EMBL" id="MFC3510240.1"/>
    </source>
</evidence>
<reference evidence="2" key="1">
    <citation type="journal article" date="2019" name="Int. J. Syst. Evol. Microbiol.">
        <title>The Global Catalogue of Microorganisms (GCM) 10K type strain sequencing project: providing services to taxonomists for standard genome sequencing and annotation.</title>
        <authorList>
            <consortium name="The Broad Institute Genomics Platform"/>
            <consortium name="The Broad Institute Genome Sequencing Center for Infectious Disease"/>
            <person name="Wu L."/>
            <person name="Ma J."/>
        </authorList>
    </citation>
    <scope>NUCLEOTIDE SEQUENCE [LARGE SCALE GENOMIC DNA]</scope>
    <source>
        <strain evidence="2">CGMCC 4.7682</strain>
    </source>
</reference>
<dbReference type="RefSeq" id="WP_377868181.1">
    <property type="nucleotide sequence ID" value="NZ_JBHMAY010000005.1"/>
</dbReference>
<protein>
    <submittedName>
        <fullName evidence="1">RGCVC family protein</fullName>
    </submittedName>
</protein>
<dbReference type="NCBIfam" id="NF038206">
    <property type="entry name" value="RGCVC_fam"/>
    <property type="match status" value="1"/>
</dbReference>
<name>A0ABV7QA99_9PSEU</name>